<dbReference type="Proteomes" id="UP000828390">
    <property type="component" value="Unassembled WGS sequence"/>
</dbReference>
<organism evidence="1 2">
    <name type="scientific">Dreissena polymorpha</name>
    <name type="common">Zebra mussel</name>
    <name type="synonym">Mytilus polymorpha</name>
    <dbReference type="NCBI Taxonomy" id="45954"/>
    <lineage>
        <taxon>Eukaryota</taxon>
        <taxon>Metazoa</taxon>
        <taxon>Spiralia</taxon>
        <taxon>Lophotrochozoa</taxon>
        <taxon>Mollusca</taxon>
        <taxon>Bivalvia</taxon>
        <taxon>Autobranchia</taxon>
        <taxon>Heteroconchia</taxon>
        <taxon>Euheterodonta</taxon>
        <taxon>Imparidentia</taxon>
        <taxon>Neoheterodontei</taxon>
        <taxon>Myida</taxon>
        <taxon>Dreissenoidea</taxon>
        <taxon>Dreissenidae</taxon>
        <taxon>Dreissena</taxon>
    </lineage>
</organism>
<dbReference type="AlphaFoldDB" id="A0A9D4MJL7"/>
<keyword evidence="2" id="KW-1185">Reference proteome</keyword>
<evidence type="ECO:0000313" key="1">
    <source>
        <dbReference type="EMBL" id="KAH3877718.1"/>
    </source>
</evidence>
<gene>
    <name evidence="1" type="ORF">DPMN_001594</name>
</gene>
<comment type="caution">
    <text evidence="1">The sequence shown here is derived from an EMBL/GenBank/DDBJ whole genome shotgun (WGS) entry which is preliminary data.</text>
</comment>
<name>A0A9D4MJL7_DREPO</name>
<evidence type="ECO:0000313" key="2">
    <source>
        <dbReference type="Proteomes" id="UP000828390"/>
    </source>
</evidence>
<protein>
    <submittedName>
        <fullName evidence="1">Uncharacterized protein</fullName>
    </submittedName>
</protein>
<accession>A0A9D4MJL7</accession>
<reference evidence="1" key="2">
    <citation type="submission" date="2020-11" db="EMBL/GenBank/DDBJ databases">
        <authorList>
            <person name="McCartney M.A."/>
            <person name="Auch B."/>
            <person name="Kono T."/>
            <person name="Mallez S."/>
            <person name="Becker A."/>
            <person name="Gohl D.M."/>
            <person name="Silverstein K.A.T."/>
            <person name="Koren S."/>
            <person name="Bechman K.B."/>
            <person name="Herman A."/>
            <person name="Abrahante J.E."/>
            <person name="Garbe J."/>
        </authorList>
    </citation>
    <scope>NUCLEOTIDE SEQUENCE</scope>
    <source>
        <strain evidence="1">Duluth1</strain>
        <tissue evidence="1">Whole animal</tissue>
    </source>
</reference>
<reference evidence="1" key="1">
    <citation type="journal article" date="2019" name="bioRxiv">
        <title>The Genome of the Zebra Mussel, Dreissena polymorpha: A Resource for Invasive Species Research.</title>
        <authorList>
            <person name="McCartney M.A."/>
            <person name="Auch B."/>
            <person name="Kono T."/>
            <person name="Mallez S."/>
            <person name="Zhang Y."/>
            <person name="Obille A."/>
            <person name="Becker A."/>
            <person name="Abrahante J.E."/>
            <person name="Garbe J."/>
            <person name="Badalamenti J.P."/>
            <person name="Herman A."/>
            <person name="Mangelson H."/>
            <person name="Liachko I."/>
            <person name="Sullivan S."/>
            <person name="Sone E.D."/>
            <person name="Koren S."/>
            <person name="Silverstein K.A.T."/>
            <person name="Beckman K.B."/>
            <person name="Gohl D.M."/>
        </authorList>
    </citation>
    <scope>NUCLEOTIDE SEQUENCE</scope>
    <source>
        <strain evidence="1">Duluth1</strain>
        <tissue evidence="1">Whole animal</tissue>
    </source>
</reference>
<dbReference type="EMBL" id="JAIWYP010000001">
    <property type="protein sequence ID" value="KAH3877718.1"/>
    <property type="molecule type" value="Genomic_DNA"/>
</dbReference>
<sequence length="120" mass="13780">MARDIIFPYKSRGEAANVTYDEFYQSLTRAHLNSEASALKLGRKKSFAQAIRTLPDRVISKNKHAFIDDFETFDYSLNPLEQDLETFKNIPGEYLQPCPVVKGILLDLYITLVLYCIVGW</sequence>
<proteinExistence type="predicted"/>